<evidence type="ECO:0000256" key="1">
    <source>
        <dbReference type="ARBA" id="ARBA00005417"/>
    </source>
</evidence>
<dbReference type="InterPro" id="IPR003439">
    <property type="entry name" value="ABC_transporter-like_ATP-bd"/>
</dbReference>
<protein>
    <submittedName>
        <fullName evidence="6">ATP-binding cassette domain-containing protein</fullName>
    </submittedName>
</protein>
<dbReference type="InterPro" id="IPR003593">
    <property type="entry name" value="AAA+_ATPase"/>
</dbReference>
<keyword evidence="7" id="KW-1185">Reference proteome</keyword>
<dbReference type="Proteomes" id="UP001072034">
    <property type="component" value="Unassembled WGS sequence"/>
</dbReference>
<keyword evidence="4 6" id="KW-0067">ATP-binding</keyword>
<keyword evidence="2" id="KW-0813">Transport</keyword>
<dbReference type="Gene3D" id="3.40.50.300">
    <property type="entry name" value="P-loop containing nucleotide triphosphate hydrolases"/>
    <property type="match status" value="1"/>
</dbReference>
<evidence type="ECO:0000256" key="3">
    <source>
        <dbReference type="ARBA" id="ARBA00022741"/>
    </source>
</evidence>
<dbReference type="SMART" id="SM00382">
    <property type="entry name" value="AAA"/>
    <property type="match status" value="1"/>
</dbReference>
<dbReference type="PANTHER" id="PTHR43335">
    <property type="entry name" value="ABC TRANSPORTER, ATP-BINDING PROTEIN"/>
    <property type="match status" value="1"/>
</dbReference>
<dbReference type="EMBL" id="JAPTMY010000018">
    <property type="protein sequence ID" value="MCZ0858210.1"/>
    <property type="molecule type" value="Genomic_DNA"/>
</dbReference>
<accession>A0ABT4IAJ4</accession>
<dbReference type="PROSITE" id="PS50893">
    <property type="entry name" value="ABC_TRANSPORTER_2"/>
    <property type="match status" value="1"/>
</dbReference>
<name>A0ABT4IAJ4_9ACTO</name>
<dbReference type="RefSeq" id="WP_268917649.1">
    <property type="nucleotide sequence ID" value="NZ_JAPTMY010000018.1"/>
</dbReference>
<evidence type="ECO:0000256" key="4">
    <source>
        <dbReference type="ARBA" id="ARBA00022840"/>
    </source>
</evidence>
<comment type="similarity">
    <text evidence="1">Belongs to the ABC transporter superfamily.</text>
</comment>
<feature type="domain" description="ABC transporter" evidence="5">
    <location>
        <begin position="2"/>
        <end position="227"/>
    </location>
</feature>
<evidence type="ECO:0000256" key="2">
    <source>
        <dbReference type="ARBA" id="ARBA00022448"/>
    </source>
</evidence>
<sequence length="235" mass="25072">MVVINDVVKRHGRRTVLHHVSFTAASGRVTGFVGPNGSGKSSTLRILLGLDRPSSGTTSIGGMNYRAYRYPLRIVGSMLDGPGAHPMRSARAHLSWVATSNKIPVRRVPEVLEQVGLSGAENQRIGTYSLGMGQRLGLATALLGSPEYLVLDEPVNGLDPEGVRWMRSLLREHVDMGGTVLLSSHLMSELAEIADDIVVISQGRITAAGALADITRGYSDLESAFFAHTKSGASV</sequence>
<evidence type="ECO:0000259" key="5">
    <source>
        <dbReference type="PROSITE" id="PS50893"/>
    </source>
</evidence>
<dbReference type="PANTHER" id="PTHR43335:SF4">
    <property type="entry name" value="ABC TRANSPORTER, ATP-BINDING PROTEIN"/>
    <property type="match status" value="1"/>
</dbReference>
<dbReference type="Pfam" id="PF00005">
    <property type="entry name" value="ABC_tran"/>
    <property type="match status" value="1"/>
</dbReference>
<proteinExistence type="inferred from homology"/>
<gene>
    <name evidence="6" type="ORF">OHJ16_09165</name>
</gene>
<organism evidence="6 7">
    <name type="scientific">Actinomyces israelii</name>
    <dbReference type="NCBI Taxonomy" id="1659"/>
    <lineage>
        <taxon>Bacteria</taxon>
        <taxon>Bacillati</taxon>
        <taxon>Actinomycetota</taxon>
        <taxon>Actinomycetes</taxon>
        <taxon>Actinomycetales</taxon>
        <taxon>Actinomycetaceae</taxon>
        <taxon>Actinomyces</taxon>
    </lineage>
</organism>
<dbReference type="GO" id="GO:0005524">
    <property type="term" value="F:ATP binding"/>
    <property type="evidence" value="ECO:0007669"/>
    <property type="project" value="UniProtKB-KW"/>
</dbReference>
<evidence type="ECO:0000313" key="6">
    <source>
        <dbReference type="EMBL" id="MCZ0858210.1"/>
    </source>
</evidence>
<dbReference type="SUPFAM" id="SSF52540">
    <property type="entry name" value="P-loop containing nucleoside triphosphate hydrolases"/>
    <property type="match status" value="1"/>
</dbReference>
<evidence type="ECO:0000313" key="7">
    <source>
        <dbReference type="Proteomes" id="UP001072034"/>
    </source>
</evidence>
<dbReference type="InterPro" id="IPR027417">
    <property type="entry name" value="P-loop_NTPase"/>
</dbReference>
<comment type="caution">
    <text evidence="6">The sequence shown here is derived from an EMBL/GenBank/DDBJ whole genome shotgun (WGS) entry which is preliminary data.</text>
</comment>
<keyword evidence="3" id="KW-0547">Nucleotide-binding</keyword>
<reference evidence="6" key="1">
    <citation type="submission" date="2022-10" db="EMBL/GenBank/DDBJ databases">
        <title>Genome sequence of Actinomyces israelii ATCC 10048.</title>
        <authorList>
            <person name="Watt R.M."/>
            <person name="Tong W.M."/>
        </authorList>
    </citation>
    <scope>NUCLEOTIDE SEQUENCE</scope>
    <source>
        <strain evidence="6">ATCC 10048</strain>
    </source>
</reference>